<dbReference type="EMBL" id="PJOS01000055">
    <property type="protein sequence ID" value="PKT70230.1"/>
    <property type="molecule type" value="Genomic_DNA"/>
</dbReference>
<evidence type="ECO:0000256" key="8">
    <source>
        <dbReference type="ARBA" id="ARBA00023180"/>
    </source>
</evidence>
<gene>
    <name evidence="12" type="ORF">CW362_25465</name>
</gene>
<dbReference type="PANTHER" id="PTHR10963">
    <property type="entry name" value="GLYCOSYL HYDROLASE-RELATED"/>
    <property type="match status" value="1"/>
</dbReference>
<dbReference type="Gene3D" id="2.60.120.200">
    <property type="match status" value="1"/>
</dbReference>
<feature type="region of interest" description="Disordered" evidence="10">
    <location>
        <begin position="154"/>
        <end position="249"/>
    </location>
</feature>
<evidence type="ECO:0000256" key="2">
    <source>
        <dbReference type="ARBA" id="ARBA00006865"/>
    </source>
</evidence>
<feature type="domain" description="GH16" evidence="11">
    <location>
        <begin position="223"/>
        <end position="469"/>
    </location>
</feature>
<name>A0A2I0SJY3_9ACTN</name>
<comment type="similarity">
    <text evidence="3">Belongs to the SKN1/KRE6 family.</text>
</comment>
<feature type="compositionally biased region" description="Low complexity" evidence="10">
    <location>
        <begin position="161"/>
        <end position="244"/>
    </location>
</feature>
<comment type="subcellular location">
    <subcellularLocation>
        <location evidence="1">Membrane</location>
        <topology evidence="1">Single-pass type II membrane protein</topology>
    </subcellularLocation>
</comment>
<keyword evidence="6" id="KW-1133">Transmembrane helix</keyword>
<dbReference type="InterPro" id="IPR013320">
    <property type="entry name" value="ConA-like_dom_sf"/>
</dbReference>
<reference evidence="12 13" key="1">
    <citation type="submission" date="2017-12" db="EMBL/GenBank/DDBJ databases">
        <title>Streptomyces populusis sp. nov., a novel endophytic actinobacterium isolated from stems of Populus adenopoda Maxim.</title>
        <authorList>
            <person name="Wang Z."/>
        </authorList>
    </citation>
    <scope>NUCLEOTIDE SEQUENCE [LARGE SCALE GENOMIC DNA]</scope>
    <source>
        <strain evidence="12 13">A249</strain>
    </source>
</reference>
<accession>A0A2I0SJY3</accession>
<dbReference type="Proteomes" id="UP000236178">
    <property type="component" value="Unassembled WGS sequence"/>
</dbReference>
<dbReference type="GO" id="GO:0005975">
    <property type="term" value="P:carbohydrate metabolic process"/>
    <property type="evidence" value="ECO:0007669"/>
    <property type="project" value="InterPro"/>
</dbReference>
<protein>
    <recommendedName>
        <fullName evidence="11">GH16 domain-containing protein</fullName>
    </recommendedName>
</protein>
<keyword evidence="7" id="KW-0472">Membrane</keyword>
<evidence type="ECO:0000256" key="10">
    <source>
        <dbReference type="SAM" id="MobiDB-lite"/>
    </source>
</evidence>
<dbReference type="InterPro" id="IPR000757">
    <property type="entry name" value="Beta-glucanase-like"/>
</dbReference>
<dbReference type="GO" id="GO:0004553">
    <property type="term" value="F:hydrolase activity, hydrolyzing O-glycosyl compounds"/>
    <property type="evidence" value="ECO:0007669"/>
    <property type="project" value="InterPro"/>
</dbReference>
<proteinExistence type="inferred from homology"/>
<evidence type="ECO:0000256" key="6">
    <source>
        <dbReference type="ARBA" id="ARBA00022989"/>
    </source>
</evidence>
<comment type="caution">
    <text evidence="12">The sequence shown here is derived from an EMBL/GenBank/DDBJ whole genome shotgun (WGS) entry which is preliminary data.</text>
</comment>
<evidence type="ECO:0000256" key="1">
    <source>
        <dbReference type="ARBA" id="ARBA00004606"/>
    </source>
</evidence>
<comment type="similarity">
    <text evidence="2">Belongs to the glycosyl hydrolase 16 family.</text>
</comment>
<evidence type="ECO:0000259" key="11">
    <source>
        <dbReference type="PROSITE" id="PS51762"/>
    </source>
</evidence>
<dbReference type="Pfam" id="PF03935">
    <property type="entry name" value="SKN1_KRE6_Sbg1"/>
    <property type="match status" value="1"/>
</dbReference>
<keyword evidence="13" id="KW-1185">Reference proteome</keyword>
<dbReference type="SUPFAM" id="SSF49899">
    <property type="entry name" value="Concanavalin A-like lectins/glucanases"/>
    <property type="match status" value="1"/>
</dbReference>
<evidence type="ECO:0000256" key="7">
    <source>
        <dbReference type="ARBA" id="ARBA00023136"/>
    </source>
</evidence>
<evidence type="ECO:0000256" key="9">
    <source>
        <dbReference type="ARBA" id="ARBA00023316"/>
    </source>
</evidence>
<evidence type="ECO:0000313" key="13">
    <source>
        <dbReference type="Proteomes" id="UP000236178"/>
    </source>
</evidence>
<dbReference type="AlphaFoldDB" id="A0A2I0SJY3"/>
<dbReference type="InterPro" id="IPR005629">
    <property type="entry name" value="Skn1/Kre6/Sbg1"/>
</dbReference>
<dbReference type="InterPro" id="IPR050546">
    <property type="entry name" value="Glycosyl_Hydrlase_16"/>
</dbReference>
<keyword evidence="8" id="KW-0325">Glycoprotein</keyword>
<evidence type="ECO:0000256" key="5">
    <source>
        <dbReference type="ARBA" id="ARBA00022968"/>
    </source>
</evidence>
<sequence length="469" mass="48460">MGAKGRAYMPMNCTTDIRKHRRPRAMRTKLGVLAVTTAALAGGVLTQTDRAEAATPGVVVDSLSVPAASNGQSKATATVHGTKTIKLQALTVAVRSADGGKYDFPGAAATTLGTRPTTYTSGSRTFPDGTYTYYVAYKFHDRWYSASPVKSFTTGSGTGAGSTATPAPTASTPSGTATQPVSPTPTSVSASTPTSNVTSSAPSPTSTSASTPTSNVTSSAPSPTSTSASTPTSSATSTTAAAPVGIPGTWNRVFSDEFNGTSLDGSKWNSNWFGCSGCVTKPVNSAEASAYSPSQVSVSDGSLHLKLIEQPTTVGGKTYPYVSGLVNSNGKAQFTYGAFEARIYAPSSGTKMANWPAFWTDGQNWPTDGEMDILEGLGGSACYHFHSDAGGPGGCASGTYSGGWHTFGAEWKQGSVTYYYDGKQVGQITSGITSAPMYLILNNGINPDHSGTNVVPADMMVDYVRVWQH</sequence>
<dbReference type="CDD" id="cd08023">
    <property type="entry name" value="GH16_laminarinase_like"/>
    <property type="match status" value="1"/>
</dbReference>
<keyword evidence="9" id="KW-0961">Cell wall biogenesis/degradation</keyword>
<evidence type="ECO:0000256" key="3">
    <source>
        <dbReference type="ARBA" id="ARBA00010962"/>
    </source>
</evidence>
<dbReference type="PROSITE" id="PS51762">
    <property type="entry name" value="GH16_2"/>
    <property type="match status" value="1"/>
</dbReference>
<organism evidence="12 13">
    <name type="scientific">Streptomyces populi</name>
    <dbReference type="NCBI Taxonomy" id="2058924"/>
    <lineage>
        <taxon>Bacteria</taxon>
        <taxon>Bacillati</taxon>
        <taxon>Actinomycetota</taxon>
        <taxon>Actinomycetes</taxon>
        <taxon>Kitasatosporales</taxon>
        <taxon>Streptomycetaceae</taxon>
        <taxon>Streptomyces</taxon>
    </lineage>
</organism>
<keyword evidence="5" id="KW-0735">Signal-anchor</keyword>
<keyword evidence="4" id="KW-0812">Transmembrane</keyword>
<dbReference type="PANTHER" id="PTHR10963:SF55">
    <property type="entry name" value="GLYCOSIDE HYDROLASE FAMILY 16 PROTEIN"/>
    <property type="match status" value="1"/>
</dbReference>
<evidence type="ECO:0000256" key="4">
    <source>
        <dbReference type="ARBA" id="ARBA00022692"/>
    </source>
</evidence>
<evidence type="ECO:0000313" key="12">
    <source>
        <dbReference type="EMBL" id="PKT70230.1"/>
    </source>
</evidence>
<dbReference type="GO" id="GO:0016020">
    <property type="term" value="C:membrane"/>
    <property type="evidence" value="ECO:0007669"/>
    <property type="project" value="UniProtKB-SubCell"/>
</dbReference>
<dbReference type="OrthoDB" id="9809583at2"/>